<keyword evidence="1" id="KW-0677">Repeat</keyword>
<dbReference type="Gene3D" id="1.20.120.1850">
    <property type="entry name" value="Ebh helix bundles repeating unit (S and A modules)"/>
    <property type="match status" value="1"/>
</dbReference>
<evidence type="ECO:0000313" key="6">
    <source>
        <dbReference type="Proteomes" id="UP000238775"/>
    </source>
</evidence>
<name>A0A7Z1SBC7_STAAU</name>
<comment type="caution">
    <text evidence="5">The sequence shown here is derived from an EMBL/GenBank/DDBJ whole genome shotgun (WGS) entry which is preliminary data.</text>
</comment>
<gene>
    <name evidence="5" type="ORF">CV021_16785</name>
</gene>
<evidence type="ECO:0000256" key="2">
    <source>
        <dbReference type="SAM" id="Coils"/>
    </source>
</evidence>
<dbReference type="SUPFAM" id="SSF46997">
    <property type="entry name" value="Bacterial immunoglobulin/albumin-binding domains"/>
    <property type="match status" value="4"/>
</dbReference>
<accession>A0A7Z1SBC7</accession>
<evidence type="ECO:0000313" key="5">
    <source>
        <dbReference type="EMBL" id="PPJ68667.1"/>
    </source>
</evidence>
<reference evidence="5 6" key="1">
    <citation type="submission" date="2017-11" db="EMBL/GenBank/DDBJ databases">
        <authorList>
            <person name="Founou R.C."/>
            <person name="Founou L."/>
            <person name="Allam M."/>
            <person name="Ismail A."/>
            <person name="Essack S.Y."/>
        </authorList>
    </citation>
    <scope>NUCLEOTIDE SEQUENCE [LARGE SCALE GENOMIC DNA]</scope>
    <source>
        <strain evidence="5 6">G703N2B1</strain>
    </source>
</reference>
<keyword evidence="2" id="KW-0175">Coiled coil</keyword>
<dbReference type="EMBL" id="PGWZ01000670">
    <property type="protein sequence ID" value="PPJ68667.1"/>
    <property type="molecule type" value="Genomic_DNA"/>
</dbReference>
<dbReference type="InterPro" id="IPR020840">
    <property type="entry name" value="Extracell_matrix-bd_GA"/>
</dbReference>
<organism evidence="5 6">
    <name type="scientific">Staphylococcus aureus</name>
    <dbReference type="NCBI Taxonomy" id="1280"/>
    <lineage>
        <taxon>Bacteria</taxon>
        <taxon>Bacillati</taxon>
        <taxon>Bacillota</taxon>
        <taxon>Bacilli</taxon>
        <taxon>Bacillales</taxon>
        <taxon>Staphylococcaceae</taxon>
        <taxon>Staphylococcus</taxon>
    </lineage>
</organism>
<feature type="non-terminal residue" evidence="5">
    <location>
        <position position="1"/>
    </location>
</feature>
<proteinExistence type="predicted"/>
<dbReference type="RefSeq" id="WP_154700768.1">
    <property type="nucleotide sequence ID" value="NZ_PGWZ01000670.1"/>
</dbReference>
<evidence type="ECO:0000256" key="3">
    <source>
        <dbReference type="SAM" id="MobiDB-lite"/>
    </source>
</evidence>
<dbReference type="Proteomes" id="UP000238775">
    <property type="component" value="Unassembled WGS sequence"/>
</dbReference>
<feature type="domain" description="Extracellular matrix-binding protein ebh GA module" evidence="4">
    <location>
        <begin position="126"/>
        <end position="185"/>
    </location>
</feature>
<feature type="non-terminal residue" evidence="5">
    <location>
        <position position="273"/>
    </location>
</feature>
<sequence length="273" mass="30028">NTTQTALSGENKLHTDQESTNRQIEGLSSLNTAQINAEKDLVNQAKTRTDVAQKLAAAKEINSAMSNLRDGIQNKEDIKRSSAYINADPTKVTAYDQALQNAENIINATPNVELNKATIEQALSRVQQAQQDLDGVQQLANAKQQATQTVNGLNSLNDGQKRELNLLINSANTRTKVQEELNKATELNHAMEALRNSVQNVDQVKQSSNYVNEDQPEQHNYDNAVNEAQATINNNAQPVLDKLAIERLTQTVNTTKDALHGAQKLTQHQQAAE</sequence>
<dbReference type="InterPro" id="IPR009063">
    <property type="entry name" value="Ig/albumin-bd_sf"/>
</dbReference>
<feature type="coiled-coil region" evidence="2">
    <location>
        <begin position="112"/>
        <end position="146"/>
    </location>
</feature>
<dbReference type="Pfam" id="PF07554">
    <property type="entry name" value="FIVAR"/>
    <property type="match status" value="2"/>
</dbReference>
<dbReference type="Gene3D" id="1.20.5.420">
    <property type="entry name" value="Immunoglobulin FC, subunit C"/>
    <property type="match status" value="3"/>
</dbReference>
<dbReference type="SMART" id="SM00844">
    <property type="entry name" value="GA"/>
    <property type="match status" value="2"/>
</dbReference>
<feature type="region of interest" description="Disordered" evidence="3">
    <location>
        <begin position="1"/>
        <end position="21"/>
    </location>
</feature>
<evidence type="ECO:0000256" key="1">
    <source>
        <dbReference type="ARBA" id="ARBA00022737"/>
    </source>
</evidence>
<dbReference type="AlphaFoldDB" id="A0A7Z1SBC7"/>
<feature type="domain" description="Extracellular matrix-binding protein ebh GA module" evidence="4">
    <location>
        <begin position="1"/>
        <end position="59"/>
    </location>
</feature>
<protein>
    <recommendedName>
        <fullName evidence="4">Extracellular matrix-binding protein ebh GA module domain-containing protein</fullName>
    </recommendedName>
</protein>
<evidence type="ECO:0000259" key="4">
    <source>
        <dbReference type="SMART" id="SM00844"/>
    </source>
</evidence>